<dbReference type="InterPro" id="IPR011051">
    <property type="entry name" value="RmlC_Cupin_sf"/>
</dbReference>
<dbReference type="PANTHER" id="PTHR43280:SF28">
    <property type="entry name" value="HTH-TYPE TRANSCRIPTIONAL ACTIVATOR RHAS"/>
    <property type="match status" value="1"/>
</dbReference>
<dbReference type="Gene3D" id="1.10.10.60">
    <property type="entry name" value="Homeodomain-like"/>
    <property type="match status" value="2"/>
</dbReference>
<evidence type="ECO:0000313" key="6">
    <source>
        <dbReference type="Proteomes" id="UP000256977"/>
    </source>
</evidence>
<dbReference type="PROSITE" id="PS00041">
    <property type="entry name" value="HTH_ARAC_FAMILY_1"/>
    <property type="match status" value="1"/>
</dbReference>
<organism evidence="5 6">
    <name type="scientific">Cohnella phaseoli</name>
    <dbReference type="NCBI Taxonomy" id="456490"/>
    <lineage>
        <taxon>Bacteria</taxon>
        <taxon>Bacillati</taxon>
        <taxon>Bacillota</taxon>
        <taxon>Bacilli</taxon>
        <taxon>Bacillales</taxon>
        <taxon>Paenibacillaceae</taxon>
        <taxon>Cohnella</taxon>
    </lineage>
</organism>
<dbReference type="AlphaFoldDB" id="A0A3D9KNQ7"/>
<sequence length="271" mass="31488">MDLHVNQLAEYYGQAPVIFGDVFKQTLQPGILGVERRTAEGYGGLVFPIEGRARFTFNGCPYEIEPGTIAHGGPDMELCKEALSERSCSFVVVHYWLPAEEVARYPLHHEHFCVRMDNYGRTLELAQQLLQEYNTPGRMAALRTKLTFFNLIYEMVISINRQFRDENSKMMAQAADYIREHYAEPLTVEKLALQFGYDRRRFTYLFERETGMSPMNYLTRVRIGRSREMLKNYSCSVAQVAEWVGYSDSFYFSRIFKKHTGISPTEFRKQG</sequence>
<dbReference type="SUPFAM" id="SSF51182">
    <property type="entry name" value="RmlC-like cupins"/>
    <property type="match status" value="1"/>
</dbReference>
<keyword evidence="1" id="KW-0805">Transcription regulation</keyword>
<dbReference type="Proteomes" id="UP000256977">
    <property type="component" value="Unassembled WGS sequence"/>
</dbReference>
<gene>
    <name evidence="5" type="ORF">DFP98_10234</name>
</gene>
<feature type="domain" description="HTH araC/xylS-type" evidence="4">
    <location>
        <begin position="172"/>
        <end position="270"/>
    </location>
</feature>
<dbReference type="EMBL" id="QRDZ01000002">
    <property type="protein sequence ID" value="RED87557.1"/>
    <property type="molecule type" value="Genomic_DNA"/>
</dbReference>
<evidence type="ECO:0000256" key="3">
    <source>
        <dbReference type="ARBA" id="ARBA00023163"/>
    </source>
</evidence>
<comment type="caution">
    <text evidence="5">The sequence shown here is derived from an EMBL/GenBank/DDBJ whole genome shotgun (WGS) entry which is preliminary data.</text>
</comment>
<reference evidence="5 6" key="1">
    <citation type="submission" date="2018-07" db="EMBL/GenBank/DDBJ databases">
        <title>Genomic Encyclopedia of Type Strains, Phase III (KMG-III): the genomes of soil and plant-associated and newly described type strains.</title>
        <authorList>
            <person name="Whitman W."/>
        </authorList>
    </citation>
    <scope>NUCLEOTIDE SEQUENCE [LARGE SCALE GENOMIC DNA]</scope>
    <source>
        <strain evidence="5 6">CECT 7287</strain>
    </source>
</reference>
<dbReference type="InterPro" id="IPR018062">
    <property type="entry name" value="HTH_AraC-typ_CS"/>
</dbReference>
<dbReference type="GO" id="GO:0043565">
    <property type="term" value="F:sequence-specific DNA binding"/>
    <property type="evidence" value="ECO:0007669"/>
    <property type="project" value="InterPro"/>
</dbReference>
<dbReference type="PRINTS" id="PR00032">
    <property type="entry name" value="HTHARAC"/>
</dbReference>
<dbReference type="RefSeq" id="WP_116058970.1">
    <property type="nucleotide sequence ID" value="NZ_QRDZ01000002.1"/>
</dbReference>
<dbReference type="PANTHER" id="PTHR43280">
    <property type="entry name" value="ARAC-FAMILY TRANSCRIPTIONAL REGULATOR"/>
    <property type="match status" value="1"/>
</dbReference>
<protein>
    <submittedName>
        <fullName evidence="5">AraC family transcriptional regulator</fullName>
    </submittedName>
</protein>
<dbReference type="SMART" id="SM00342">
    <property type="entry name" value="HTH_ARAC"/>
    <property type="match status" value="1"/>
</dbReference>
<dbReference type="OrthoDB" id="9807321at2"/>
<dbReference type="PROSITE" id="PS01124">
    <property type="entry name" value="HTH_ARAC_FAMILY_2"/>
    <property type="match status" value="1"/>
</dbReference>
<dbReference type="InterPro" id="IPR020449">
    <property type="entry name" value="Tscrpt_reg_AraC-type_HTH"/>
</dbReference>
<dbReference type="InterPro" id="IPR018060">
    <property type="entry name" value="HTH_AraC"/>
</dbReference>
<keyword evidence="2" id="KW-0238">DNA-binding</keyword>
<dbReference type="SUPFAM" id="SSF46689">
    <property type="entry name" value="Homeodomain-like"/>
    <property type="match status" value="2"/>
</dbReference>
<name>A0A3D9KNQ7_9BACL</name>
<keyword evidence="3" id="KW-0804">Transcription</keyword>
<dbReference type="InterPro" id="IPR009057">
    <property type="entry name" value="Homeodomain-like_sf"/>
</dbReference>
<proteinExistence type="predicted"/>
<keyword evidence="6" id="KW-1185">Reference proteome</keyword>
<accession>A0A3D9KNQ7</accession>
<dbReference type="GO" id="GO:0003700">
    <property type="term" value="F:DNA-binding transcription factor activity"/>
    <property type="evidence" value="ECO:0007669"/>
    <property type="project" value="InterPro"/>
</dbReference>
<evidence type="ECO:0000256" key="2">
    <source>
        <dbReference type="ARBA" id="ARBA00023125"/>
    </source>
</evidence>
<evidence type="ECO:0000313" key="5">
    <source>
        <dbReference type="EMBL" id="RED87557.1"/>
    </source>
</evidence>
<dbReference type="Pfam" id="PF12833">
    <property type="entry name" value="HTH_18"/>
    <property type="match status" value="1"/>
</dbReference>
<evidence type="ECO:0000259" key="4">
    <source>
        <dbReference type="PROSITE" id="PS01124"/>
    </source>
</evidence>
<evidence type="ECO:0000256" key="1">
    <source>
        <dbReference type="ARBA" id="ARBA00023015"/>
    </source>
</evidence>